<feature type="active site" description="Proton donor" evidence="3">
    <location>
        <position position="315"/>
    </location>
</feature>
<evidence type="ECO:0000256" key="4">
    <source>
        <dbReference type="SAM" id="MobiDB-lite"/>
    </source>
</evidence>
<dbReference type="OrthoDB" id="7130006at2759"/>
<evidence type="ECO:0000256" key="1">
    <source>
        <dbReference type="ARBA" id="ARBA00010088"/>
    </source>
</evidence>
<dbReference type="Pfam" id="PF06441">
    <property type="entry name" value="EHN"/>
    <property type="match status" value="1"/>
</dbReference>
<dbReference type="InterPro" id="IPR010497">
    <property type="entry name" value="Epoxide_hydro_N"/>
</dbReference>
<protein>
    <recommendedName>
        <fullName evidence="5">Epoxide hydrolase N-terminal domain-containing protein</fullName>
    </recommendedName>
</protein>
<feature type="active site" description="Proton acceptor" evidence="3">
    <location>
        <position position="372"/>
    </location>
</feature>
<gene>
    <name evidence="6" type="ORF">B7463_g11749</name>
</gene>
<dbReference type="GO" id="GO:0097176">
    <property type="term" value="P:epoxide metabolic process"/>
    <property type="evidence" value="ECO:0007669"/>
    <property type="project" value="TreeGrafter"/>
</dbReference>
<dbReference type="GO" id="GO:0004301">
    <property type="term" value="F:epoxide hydrolase activity"/>
    <property type="evidence" value="ECO:0007669"/>
    <property type="project" value="TreeGrafter"/>
</dbReference>
<dbReference type="AlphaFoldDB" id="A0A3E2GU19"/>
<evidence type="ECO:0000259" key="5">
    <source>
        <dbReference type="Pfam" id="PF06441"/>
    </source>
</evidence>
<dbReference type="SUPFAM" id="SSF53474">
    <property type="entry name" value="alpha/beta-Hydrolases"/>
    <property type="match status" value="1"/>
</dbReference>
<dbReference type="PANTHER" id="PTHR21661">
    <property type="entry name" value="EPOXIDE HYDROLASE 1-RELATED"/>
    <property type="match status" value="1"/>
</dbReference>
<dbReference type="Gene3D" id="3.40.50.1820">
    <property type="entry name" value="alpha/beta hydrolase"/>
    <property type="match status" value="1"/>
</dbReference>
<feature type="active site" description="Nucleophile" evidence="3">
    <location>
        <position position="194"/>
    </location>
</feature>
<name>A0A3E2GU19_SCYLI</name>
<feature type="non-terminal residue" evidence="6">
    <location>
        <position position="400"/>
    </location>
</feature>
<feature type="region of interest" description="Disordered" evidence="4">
    <location>
        <begin position="1"/>
        <end position="20"/>
    </location>
</feature>
<dbReference type="InterPro" id="IPR000639">
    <property type="entry name" value="Epox_hydrolase-like"/>
</dbReference>
<dbReference type="OMA" id="VGVHVNY"/>
<dbReference type="InterPro" id="IPR029058">
    <property type="entry name" value="AB_hydrolase_fold"/>
</dbReference>
<keyword evidence="7" id="KW-1185">Reference proteome</keyword>
<accession>A0A3E2GU19</accession>
<dbReference type="PANTHER" id="PTHR21661:SF39">
    <property type="entry name" value="HYDROLASE, PUTATIVE (AFU_ORTHOLOGUE AFUA_3G08960)-RELATED"/>
    <property type="match status" value="1"/>
</dbReference>
<feature type="non-terminal residue" evidence="6">
    <location>
        <position position="1"/>
    </location>
</feature>
<evidence type="ECO:0000313" key="7">
    <source>
        <dbReference type="Proteomes" id="UP000258309"/>
    </source>
</evidence>
<dbReference type="STRING" id="5539.A0A3E2GU19"/>
<evidence type="ECO:0000256" key="3">
    <source>
        <dbReference type="PIRSR" id="PIRSR001112-1"/>
    </source>
</evidence>
<comment type="similarity">
    <text evidence="1">Belongs to the peptidase S33 family.</text>
</comment>
<evidence type="ECO:0000313" key="6">
    <source>
        <dbReference type="EMBL" id="RFU24590.1"/>
    </source>
</evidence>
<dbReference type="EMBL" id="NCSJ02000427">
    <property type="protein sequence ID" value="RFU24590.1"/>
    <property type="molecule type" value="Genomic_DNA"/>
</dbReference>
<reference evidence="6 7" key="1">
    <citation type="submission" date="2018-05" db="EMBL/GenBank/DDBJ databases">
        <title>Draft genome sequence of Scytalidium lignicola DSM 105466, a ubiquitous saprotrophic fungus.</title>
        <authorList>
            <person name="Buettner E."/>
            <person name="Gebauer A.M."/>
            <person name="Hofrichter M."/>
            <person name="Liers C."/>
            <person name="Kellner H."/>
        </authorList>
    </citation>
    <scope>NUCLEOTIDE SEQUENCE [LARGE SCALE GENOMIC DNA]</scope>
    <source>
        <strain evidence="6 7">DSM 105466</strain>
    </source>
</reference>
<comment type="caution">
    <text evidence="6">The sequence shown here is derived from an EMBL/GenBank/DDBJ whole genome shotgun (WGS) entry which is preliminary data.</text>
</comment>
<evidence type="ECO:0000256" key="2">
    <source>
        <dbReference type="ARBA" id="ARBA00022801"/>
    </source>
</evidence>
<feature type="domain" description="Epoxide hydrolase N-terminal" evidence="5">
    <location>
        <begin position="17"/>
        <end position="127"/>
    </location>
</feature>
<sequence>MEPSFATIPRARKSTPTPFTVSVPKQQLSEFQTLLHLSKIEPKTFENGSTDRQFGITRDWLVQAKAEWEKWDWRKRENRINSFPNFTIPIEHNQETFTIHFAALFSQIPDAIPIIFLHGWPGNFMEFFSIMEILSQRYTPETLPYHVVVPSLPGYAFSPPSLTRDFELQDIASIMNTLMVQLGFEDGYVCQGGDIGSKVPRVMAATYDTVKAIHINFCIMPRPEGVNDDNLDGSEKLGLERSNEFMRVGSSYALQHATKPSTIGLVLASSPIALLAWIGEKFLDWTDEDPPMDEILASVTLYWLTETFPRSIYPYRQLFTPGVVGAHEKPEWHIRKPFGYSWFPKELAPIPQAWAATTGTLSFYRKHENGGHFAAMEKPEVLLADLEAFLDEAWKNNACT</sequence>
<dbReference type="PIRSF" id="PIRSF001112">
    <property type="entry name" value="Epoxide_hydrolase"/>
    <property type="match status" value="1"/>
</dbReference>
<keyword evidence="2" id="KW-0378">Hydrolase</keyword>
<organism evidence="6 7">
    <name type="scientific">Scytalidium lignicola</name>
    <name type="common">Hyphomycete</name>
    <dbReference type="NCBI Taxonomy" id="5539"/>
    <lineage>
        <taxon>Eukaryota</taxon>
        <taxon>Fungi</taxon>
        <taxon>Dikarya</taxon>
        <taxon>Ascomycota</taxon>
        <taxon>Pezizomycotina</taxon>
        <taxon>Leotiomycetes</taxon>
        <taxon>Leotiomycetes incertae sedis</taxon>
        <taxon>Scytalidium</taxon>
    </lineage>
</organism>
<dbReference type="PRINTS" id="PR00412">
    <property type="entry name" value="EPOXHYDRLASE"/>
</dbReference>
<dbReference type="Proteomes" id="UP000258309">
    <property type="component" value="Unassembled WGS sequence"/>
</dbReference>
<dbReference type="InterPro" id="IPR016292">
    <property type="entry name" value="Epoxide_hydrolase"/>
</dbReference>
<proteinExistence type="inferred from homology"/>